<dbReference type="GO" id="GO:0006397">
    <property type="term" value="P:mRNA processing"/>
    <property type="evidence" value="ECO:0007669"/>
    <property type="project" value="UniProtKB-UniRule"/>
</dbReference>
<feature type="binding site" evidence="15">
    <location>
        <position position="44"/>
    </location>
    <ligand>
        <name>Mg(2+)</name>
        <dbReference type="ChEBI" id="CHEBI:18420"/>
    </ligand>
</feature>
<evidence type="ECO:0000256" key="13">
    <source>
        <dbReference type="ARBA" id="ARBA00022842"/>
    </source>
</evidence>
<name>A0A0G1UQ81_9BACT</name>
<dbReference type="PANTHER" id="PTHR11207:SF0">
    <property type="entry name" value="RIBONUCLEASE 3"/>
    <property type="match status" value="1"/>
</dbReference>
<evidence type="ECO:0000259" key="16">
    <source>
        <dbReference type="PROSITE" id="PS50137"/>
    </source>
</evidence>
<dbReference type="InterPro" id="IPR036389">
    <property type="entry name" value="RNase_III_sf"/>
</dbReference>
<dbReference type="PATRIC" id="fig|1618439.3.peg.2"/>
<evidence type="ECO:0000256" key="12">
    <source>
        <dbReference type="ARBA" id="ARBA00022801"/>
    </source>
</evidence>
<dbReference type="HAMAP" id="MF_00104">
    <property type="entry name" value="RNase_III"/>
    <property type="match status" value="1"/>
</dbReference>
<dbReference type="Gene3D" id="1.10.1520.10">
    <property type="entry name" value="Ribonuclease III domain"/>
    <property type="match status" value="1"/>
</dbReference>
<dbReference type="GO" id="GO:0006364">
    <property type="term" value="P:rRNA processing"/>
    <property type="evidence" value="ECO:0007669"/>
    <property type="project" value="UniProtKB-UniRule"/>
</dbReference>
<keyword evidence="12 15" id="KW-0378">Hydrolase</keyword>
<dbReference type="PROSITE" id="PS50137">
    <property type="entry name" value="DS_RBD"/>
    <property type="match status" value="1"/>
</dbReference>
<sequence length="228" mass="25212">MTFEDLQKTIGIQFKNVELLKQAFFHRSYLNEARHLTTSNERLEFLGDAVLSFLTSSFLYQTYPDYPEGILTNVRSSLVKTKTLARIATKLELGELLFLSRGEEDSGGRTNPSLLADTFEALLGATYLDAGLDGAKQLVTVHLFPEASDIITNKSYIDYKSLLQEIIQEQSRTSPTYRVIKSEGPDHAKTFWVEAVAAGKPLGEGTGKSKQEAEQAAARQALAAMGKL</sequence>
<dbReference type="CDD" id="cd00593">
    <property type="entry name" value="RIBOc"/>
    <property type="match status" value="1"/>
</dbReference>
<dbReference type="GO" id="GO:0042802">
    <property type="term" value="F:identical protein binding"/>
    <property type="evidence" value="ECO:0007669"/>
    <property type="project" value="UniProtKB-ARBA"/>
</dbReference>
<accession>A0A0G1UQ81</accession>
<dbReference type="EMBL" id="LCPJ01000001">
    <property type="protein sequence ID" value="KKU96309.1"/>
    <property type="molecule type" value="Genomic_DNA"/>
</dbReference>
<keyword evidence="8 15" id="KW-0819">tRNA processing</keyword>
<keyword evidence="11 15" id="KW-0255">Endonuclease</keyword>
<dbReference type="AlphaFoldDB" id="A0A0G1UQ81"/>
<feature type="binding site" evidence="15">
    <location>
        <position position="117"/>
    </location>
    <ligand>
        <name>Mg(2+)</name>
        <dbReference type="ChEBI" id="CHEBI:18420"/>
    </ligand>
</feature>
<keyword evidence="13 15" id="KW-0460">Magnesium</keyword>
<comment type="subcellular location">
    <subcellularLocation>
        <location evidence="2 15">Cytoplasm</location>
    </subcellularLocation>
</comment>
<evidence type="ECO:0000256" key="11">
    <source>
        <dbReference type="ARBA" id="ARBA00022759"/>
    </source>
</evidence>
<evidence type="ECO:0000313" key="19">
    <source>
        <dbReference type="Proteomes" id="UP000034661"/>
    </source>
</evidence>
<feature type="domain" description="RNase III" evidence="17">
    <location>
        <begin position="3"/>
        <end position="131"/>
    </location>
</feature>
<feature type="active site" evidence="15">
    <location>
        <position position="48"/>
    </location>
</feature>
<dbReference type="PROSITE" id="PS00517">
    <property type="entry name" value="RNASE_3_1"/>
    <property type="match status" value="1"/>
</dbReference>
<evidence type="ECO:0000256" key="6">
    <source>
        <dbReference type="ARBA" id="ARBA00022552"/>
    </source>
</evidence>
<evidence type="ECO:0000256" key="15">
    <source>
        <dbReference type="HAMAP-Rule" id="MF_00104"/>
    </source>
</evidence>
<dbReference type="GO" id="GO:0010468">
    <property type="term" value="P:regulation of gene expression"/>
    <property type="evidence" value="ECO:0007669"/>
    <property type="project" value="TreeGrafter"/>
</dbReference>
<dbReference type="GO" id="GO:0005737">
    <property type="term" value="C:cytoplasm"/>
    <property type="evidence" value="ECO:0007669"/>
    <property type="project" value="UniProtKB-SubCell"/>
</dbReference>
<comment type="catalytic activity">
    <reaction evidence="1 15">
        <text>Endonucleolytic cleavage to 5'-phosphomonoester.</text>
        <dbReference type="EC" id="3.1.26.3"/>
    </reaction>
</comment>
<feature type="active site" evidence="15">
    <location>
        <position position="120"/>
    </location>
</feature>
<dbReference type="Proteomes" id="UP000034661">
    <property type="component" value="Unassembled WGS sequence"/>
</dbReference>
<keyword evidence="5 15" id="KW-0963">Cytoplasm</keyword>
<comment type="function">
    <text evidence="15">Digests double-stranded RNA. Involved in the processing of primary rRNA transcript to yield the immediate precursors to the large and small rRNAs (23S and 16S). Processes some mRNAs, and tRNAs when they are encoded in the rRNA operon. Processes pre-crRNA and tracrRNA of type II CRISPR loci if present in the organism.</text>
</comment>
<keyword evidence="7 15" id="KW-0507">mRNA processing</keyword>
<evidence type="ECO:0000313" key="18">
    <source>
        <dbReference type="EMBL" id="KKU96309.1"/>
    </source>
</evidence>
<keyword evidence="14 15" id="KW-0694">RNA-binding</keyword>
<evidence type="ECO:0000256" key="9">
    <source>
        <dbReference type="ARBA" id="ARBA00022722"/>
    </source>
</evidence>
<organism evidence="18 19">
    <name type="scientific">Candidatus Gottesmanbacteria bacterium GW2011_GWA1_48_13</name>
    <dbReference type="NCBI Taxonomy" id="1618439"/>
    <lineage>
        <taxon>Bacteria</taxon>
        <taxon>Candidatus Gottesmaniibacteriota</taxon>
    </lineage>
</organism>
<dbReference type="PANTHER" id="PTHR11207">
    <property type="entry name" value="RIBONUCLEASE III"/>
    <property type="match status" value="1"/>
</dbReference>
<evidence type="ECO:0000256" key="8">
    <source>
        <dbReference type="ARBA" id="ARBA00022694"/>
    </source>
</evidence>
<evidence type="ECO:0000256" key="3">
    <source>
        <dbReference type="ARBA" id="ARBA00010183"/>
    </source>
</evidence>
<evidence type="ECO:0000256" key="1">
    <source>
        <dbReference type="ARBA" id="ARBA00000109"/>
    </source>
</evidence>
<evidence type="ECO:0000259" key="17">
    <source>
        <dbReference type="PROSITE" id="PS50142"/>
    </source>
</evidence>
<dbReference type="CDD" id="cd10845">
    <property type="entry name" value="DSRM_RNAse_III_family"/>
    <property type="match status" value="1"/>
</dbReference>
<dbReference type="GO" id="GO:0004525">
    <property type="term" value="F:ribonuclease III activity"/>
    <property type="evidence" value="ECO:0007669"/>
    <property type="project" value="UniProtKB-UniRule"/>
</dbReference>
<dbReference type="GO" id="GO:0019843">
    <property type="term" value="F:rRNA binding"/>
    <property type="evidence" value="ECO:0007669"/>
    <property type="project" value="UniProtKB-KW"/>
</dbReference>
<comment type="similarity">
    <text evidence="3">Belongs to the ribonuclease III family.</text>
</comment>
<keyword evidence="6 15" id="KW-0698">rRNA processing</keyword>
<dbReference type="PROSITE" id="PS50142">
    <property type="entry name" value="RNASE_3_2"/>
    <property type="match status" value="1"/>
</dbReference>
<dbReference type="FunFam" id="1.10.1520.10:FF:000001">
    <property type="entry name" value="Ribonuclease 3"/>
    <property type="match status" value="1"/>
</dbReference>
<comment type="cofactor">
    <cofactor evidence="15">
        <name>Mg(2+)</name>
        <dbReference type="ChEBI" id="CHEBI:18420"/>
    </cofactor>
</comment>
<dbReference type="Pfam" id="PF14622">
    <property type="entry name" value="Ribonucleas_3_3"/>
    <property type="match status" value="1"/>
</dbReference>
<dbReference type="GO" id="GO:0008033">
    <property type="term" value="P:tRNA processing"/>
    <property type="evidence" value="ECO:0007669"/>
    <property type="project" value="UniProtKB-KW"/>
</dbReference>
<dbReference type="InterPro" id="IPR011907">
    <property type="entry name" value="RNase_III"/>
</dbReference>
<evidence type="ECO:0000256" key="5">
    <source>
        <dbReference type="ARBA" id="ARBA00022490"/>
    </source>
</evidence>
<evidence type="ECO:0000256" key="10">
    <source>
        <dbReference type="ARBA" id="ARBA00022723"/>
    </source>
</evidence>
<feature type="domain" description="DRBM" evidence="16">
    <location>
        <begin position="158"/>
        <end position="227"/>
    </location>
</feature>
<feature type="binding site" evidence="15">
    <location>
        <position position="120"/>
    </location>
    <ligand>
        <name>Mg(2+)</name>
        <dbReference type="ChEBI" id="CHEBI:18420"/>
    </ligand>
</feature>
<dbReference type="EC" id="3.1.26.3" evidence="15"/>
<evidence type="ECO:0000256" key="2">
    <source>
        <dbReference type="ARBA" id="ARBA00004496"/>
    </source>
</evidence>
<keyword evidence="9 15" id="KW-0540">Nuclease</keyword>
<dbReference type="SUPFAM" id="SSF69065">
    <property type="entry name" value="RNase III domain-like"/>
    <property type="match status" value="1"/>
</dbReference>
<dbReference type="InterPro" id="IPR014720">
    <property type="entry name" value="dsRBD_dom"/>
</dbReference>
<dbReference type="Pfam" id="PF00035">
    <property type="entry name" value="dsrm"/>
    <property type="match status" value="1"/>
</dbReference>
<keyword evidence="10 15" id="KW-0479">Metal-binding</keyword>
<dbReference type="GO" id="GO:0046872">
    <property type="term" value="F:metal ion binding"/>
    <property type="evidence" value="ECO:0007669"/>
    <property type="project" value="UniProtKB-KW"/>
</dbReference>
<evidence type="ECO:0000256" key="14">
    <source>
        <dbReference type="ARBA" id="ARBA00022884"/>
    </source>
</evidence>
<protein>
    <recommendedName>
        <fullName evidence="15">Ribonuclease 3</fullName>
        <ecNumber evidence="15">3.1.26.3</ecNumber>
    </recommendedName>
    <alternativeName>
        <fullName evidence="15">Ribonuclease III</fullName>
        <shortName evidence="15">RNase III</shortName>
    </alternativeName>
</protein>
<comment type="subunit">
    <text evidence="4 15">Homodimer.</text>
</comment>
<evidence type="ECO:0000256" key="7">
    <source>
        <dbReference type="ARBA" id="ARBA00022664"/>
    </source>
</evidence>
<dbReference type="InterPro" id="IPR000999">
    <property type="entry name" value="RNase_III_dom"/>
</dbReference>
<reference evidence="18 19" key="1">
    <citation type="journal article" date="2015" name="Nature">
        <title>rRNA introns, odd ribosomes, and small enigmatic genomes across a large radiation of phyla.</title>
        <authorList>
            <person name="Brown C.T."/>
            <person name="Hug L.A."/>
            <person name="Thomas B.C."/>
            <person name="Sharon I."/>
            <person name="Castelle C.J."/>
            <person name="Singh A."/>
            <person name="Wilkins M.J."/>
            <person name="Williams K.H."/>
            <person name="Banfield J.F."/>
        </authorList>
    </citation>
    <scope>NUCLEOTIDE SEQUENCE [LARGE SCALE GENOMIC DNA]</scope>
</reference>
<keyword evidence="15" id="KW-0699">rRNA-binding</keyword>
<dbReference type="NCBIfam" id="TIGR02191">
    <property type="entry name" value="RNaseIII"/>
    <property type="match status" value="1"/>
</dbReference>
<dbReference type="SMART" id="SM00358">
    <property type="entry name" value="DSRM"/>
    <property type="match status" value="1"/>
</dbReference>
<dbReference type="FunFam" id="3.30.160.20:FF:000003">
    <property type="entry name" value="Ribonuclease 3"/>
    <property type="match status" value="1"/>
</dbReference>
<comment type="caution">
    <text evidence="18">The sequence shown here is derived from an EMBL/GenBank/DDBJ whole genome shotgun (WGS) entry which is preliminary data.</text>
</comment>
<dbReference type="GO" id="GO:0003725">
    <property type="term" value="F:double-stranded RNA binding"/>
    <property type="evidence" value="ECO:0007669"/>
    <property type="project" value="TreeGrafter"/>
</dbReference>
<dbReference type="SMART" id="SM00535">
    <property type="entry name" value="RIBOc"/>
    <property type="match status" value="1"/>
</dbReference>
<evidence type="ECO:0000256" key="4">
    <source>
        <dbReference type="ARBA" id="ARBA00011738"/>
    </source>
</evidence>
<gene>
    <name evidence="15" type="primary">rnc</name>
    <name evidence="18" type="ORF">UY27_C0001G0002</name>
</gene>
<proteinExistence type="inferred from homology"/>
<dbReference type="Gene3D" id="3.30.160.20">
    <property type="match status" value="1"/>
</dbReference>
<dbReference type="SUPFAM" id="SSF54768">
    <property type="entry name" value="dsRNA-binding domain-like"/>
    <property type="match status" value="1"/>
</dbReference>